<gene>
    <name evidence="6" type="ORF">KFE25_000025</name>
</gene>
<dbReference type="SUPFAM" id="SSF47923">
    <property type="entry name" value="Ypt/Rab-GAP domain of gyp1p"/>
    <property type="match status" value="2"/>
</dbReference>
<dbReference type="InterPro" id="IPR002048">
    <property type="entry name" value="EF_hand_dom"/>
</dbReference>
<evidence type="ECO:0000256" key="2">
    <source>
        <dbReference type="PROSITE-ProRule" id="PRU00023"/>
    </source>
</evidence>
<keyword evidence="2" id="KW-0040">ANK repeat</keyword>
<evidence type="ECO:0000313" key="6">
    <source>
        <dbReference type="EMBL" id="KAG8463857.1"/>
    </source>
</evidence>
<organism evidence="6 7">
    <name type="scientific">Diacronema lutheri</name>
    <name type="common">Unicellular marine alga</name>
    <name type="synonym">Monochrysis lutheri</name>
    <dbReference type="NCBI Taxonomy" id="2081491"/>
    <lineage>
        <taxon>Eukaryota</taxon>
        <taxon>Haptista</taxon>
        <taxon>Haptophyta</taxon>
        <taxon>Pavlovophyceae</taxon>
        <taxon>Pavlovales</taxon>
        <taxon>Pavlovaceae</taxon>
        <taxon>Diacronema</taxon>
    </lineage>
</organism>
<feature type="domain" description="Rab-GAP TBC" evidence="4">
    <location>
        <begin position="683"/>
        <end position="888"/>
    </location>
</feature>
<dbReference type="OrthoDB" id="17687at2759"/>
<dbReference type="SMART" id="SM00248">
    <property type="entry name" value="ANK"/>
    <property type="match status" value="3"/>
</dbReference>
<dbReference type="PANTHER" id="PTHR47219:SF20">
    <property type="entry name" value="TBC1 DOMAIN FAMILY MEMBER 2B"/>
    <property type="match status" value="1"/>
</dbReference>
<evidence type="ECO:0000313" key="7">
    <source>
        <dbReference type="Proteomes" id="UP000751190"/>
    </source>
</evidence>
<dbReference type="PRINTS" id="PR00450">
    <property type="entry name" value="RECOVERIN"/>
</dbReference>
<evidence type="ECO:0000259" key="5">
    <source>
        <dbReference type="PROSITE" id="PS50222"/>
    </source>
</evidence>
<comment type="caution">
    <text evidence="6">The sequence shown here is derived from an EMBL/GenBank/DDBJ whole genome shotgun (WGS) entry which is preliminary data.</text>
</comment>
<sequence length="1147" mass="119302">MTDASLWQKKAEALERVVSRLMEEEHRLAALLMRAVRTPRPAANGDGAHPASPATPAELHWAVATDDVDGLRMVLAKDGAVDLVASADARGRTALHRAVASGRSELVSMLIAHGAPVDARDADGNVPLHLAADAHAIGLLASARADMLARDGAGRTPLERARDDGRSFAARELKRRAACPPAELQRTEARAPPLPLEGGAAPCARVRCSSSAAILLLTLHDVAPCRISERSGVARALVDSRRHGELGAPSSGSLHVVMCWRGVRVLSRPLLGALIDGAPARWCGVHVEERFVLSCAPRCAMHLASTHASGASACAPAACALDAPQLRVGDGDVETGGGPCALDVWLVSAPSAASFDCDWAPPPSPPPSAAGGGWPSTQPQPTTGGALGGGWRLLARGTIGLERLAPVEPTRATCALCPLENPGHAADDDGGGGGGGGGDGGWSVSFAAQLLPLGARPTPPSTACARSNAPDGCTDAPDGCTDAPDGCTDAPDGCTDAPDGCTDTDEEADELGFKLDAAPCAAHERTPRQSGAEERAARVDTGAGGAEATPAGARAPRASTTGSSDVESGSLTCASTAGSSSAAQSVAGGGTDGAHALAARWRAAACAPAPLHARLAACRKLFRAGHAAAARARAASVPRSLGARVGGALLVALRWRARVDADGDGDDGAAHGGAGGALLVPPGIPLVHRPQLWWELSGAALLRDSEPAGAYEALCARSERRLHAACRRQIDADLRRTFSSHPLFAQPSAQPQGEERVAPTLSEALRRLLGCYCVRNPSVGYCQALNLVGGALLLIFAEDEAFWMLCALCERLLPDYFSSHMSGLLADRDVLLALLAARLPAVGRAFAAAGPCLPLSMVLARWLLPLFLASASAPTHALRLWDCLFFDGPAVLVSTAFSICEARAAELCAVEPQMLAVALARPPTVDEALRCLYTERGSKSALLKAARNARERAHARRLAAQLAELRGATRLRVSELERLVRRLRERLHAGAGATDVLVSTDAFVQLVREEAPECTLPPHLLHTMFDTDGDGQIDLRELLVGLALLRRGTGDELLRACFSAYDTDESGFLEKGELAALVARVYRFVLAEGEADGAAEAAGAAAVVTRDAFARFDANGDDRLSIDEFRAIVDGDFLLTSWFQLQATAVD</sequence>
<dbReference type="AlphaFoldDB" id="A0A8J5XH35"/>
<dbReference type="GO" id="GO:0005096">
    <property type="term" value="F:GTPase activator activity"/>
    <property type="evidence" value="ECO:0007669"/>
    <property type="project" value="TreeGrafter"/>
</dbReference>
<dbReference type="Gene3D" id="1.10.8.270">
    <property type="entry name" value="putative rabgap domain of human tbc1 domain family member 14 like domains"/>
    <property type="match status" value="1"/>
</dbReference>
<dbReference type="SMART" id="SM00054">
    <property type="entry name" value="EFh"/>
    <property type="match status" value="3"/>
</dbReference>
<dbReference type="InterPro" id="IPR018247">
    <property type="entry name" value="EF_Hand_1_Ca_BS"/>
</dbReference>
<dbReference type="PANTHER" id="PTHR47219">
    <property type="entry name" value="RAB GTPASE-ACTIVATING PROTEIN 1-LIKE"/>
    <property type="match status" value="1"/>
</dbReference>
<feature type="domain" description="EF-hand" evidence="5">
    <location>
        <begin position="1049"/>
        <end position="1084"/>
    </location>
</feature>
<dbReference type="InterPro" id="IPR050302">
    <property type="entry name" value="Rab_GAP_TBC_domain"/>
</dbReference>
<feature type="compositionally biased region" description="Basic and acidic residues" evidence="3">
    <location>
        <begin position="522"/>
        <end position="538"/>
    </location>
</feature>
<dbReference type="GO" id="GO:0031267">
    <property type="term" value="F:small GTPase binding"/>
    <property type="evidence" value="ECO:0007669"/>
    <property type="project" value="TreeGrafter"/>
</dbReference>
<dbReference type="Pfam" id="PF12796">
    <property type="entry name" value="Ank_2"/>
    <property type="match status" value="1"/>
</dbReference>
<dbReference type="Gene3D" id="1.25.40.20">
    <property type="entry name" value="Ankyrin repeat-containing domain"/>
    <property type="match status" value="1"/>
</dbReference>
<dbReference type="PROSITE" id="PS50088">
    <property type="entry name" value="ANK_REPEAT"/>
    <property type="match status" value="1"/>
</dbReference>
<dbReference type="Pfam" id="PF13499">
    <property type="entry name" value="EF-hand_7"/>
    <property type="match status" value="1"/>
</dbReference>
<dbReference type="InterPro" id="IPR035969">
    <property type="entry name" value="Rab-GAP_TBC_sf"/>
</dbReference>
<dbReference type="SMART" id="SM00164">
    <property type="entry name" value="TBC"/>
    <property type="match status" value="1"/>
</dbReference>
<dbReference type="PROSITE" id="PS50297">
    <property type="entry name" value="ANK_REP_REGION"/>
    <property type="match status" value="1"/>
</dbReference>
<feature type="region of interest" description="Disordered" evidence="3">
    <location>
        <begin position="359"/>
        <end position="390"/>
    </location>
</feature>
<feature type="repeat" description="ANK" evidence="2">
    <location>
        <begin position="90"/>
        <end position="122"/>
    </location>
</feature>
<evidence type="ECO:0000256" key="1">
    <source>
        <dbReference type="ARBA" id="ARBA00022837"/>
    </source>
</evidence>
<evidence type="ECO:0008006" key="8">
    <source>
        <dbReference type="Google" id="ProtNLM"/>
    </source>
</evidence>
<dbReference type="CDD" id="cd00051">
    <property type="entry name" value="EFh"/>
    <property type="match status" value="2"/>
</dbReference>
<dbReference type="InterPro" id="IPR002110">
    <property type="entry name" value="Ankyrin_rpt"/>
</dbReference>
<dbReference type="GO" id="GO:0005509">
    <property type="term" value="F:calcium ion binding"/>
    <property type="evidence" value="ECO:0007669"/>
    <property type="project" value="InterPro"/>
</dbReference>
<dbReference type="Gene3D" id="1.10.238.10">
    <property type="entry name" value="EF-hand"/>
    <property type="match status" value="1"/>
</dbReference>
<dbReference type="SUPFAM" id="SSF48403">
    <property type="entry name" value="Ankyrin repeat"/>
    <property type="match status" value="1"/>
</dbReference>
<dbReference type="Gene3D" id="1.10.472.80">
    <property type="entry name" value="Ypt/Rab-GAP domain of gyp1p, domain 3"/>
    <property type="match status" value="1"/>
</dbReference>
<protein>
    <recommendedName>
        <fullName evidence="8">Calmodulin</fullName>
    </recommendedName>
</protein>
<evidence type="ECO:0000259" key="4">
    <source>
        <dbReference type="PROSITE" id="PS50086"/>
    </source>
</evidence>
<name>A0A8J5XH35_DIALT</name>
<dbReference type="Pfam" id="PF13202">
    <property type="entry name" value="EF-hand_5"/>
    <property type="match status" value="1"/>
</dbReference>
<dbReference type="PROSITE" id="PS50086">
    <property type="entry name" value="TBC_RABGAP"/>
    <property type="match status" value="1"/>
</dbReference>
<evidence type="ECO:0000256" key="3">
    <source>
        <dbReference type="SAM" id="MobiDB-lite"/>
    </source>
</evidence>
<dbReference type="InterPro" id="IPR000195">
    <property type="entry name" value="Rab-GAP-TBC_dom"/>
</dbReference>
<feature type="region of interest" description="Disordered" evidence="3">
    <location>
        <begin position="453"/>
        <end position="474"/>
    </location>
</feature>
<dbReference type="EMBL" id="JAGTXO010000014">
    <property type="protein sequence ID" value="KAG8463857.1"/>
    <property type="molecule type" value="Genomic_DNA"/>
</dbReference>
<feature type="compositionally biased region" description="Low complexity" evidence="3">
    <location>
        <begin position="546"/>
        <end position="575"/>
    </location>
</feature>
<keyword evidence="1" id="KW-0106">Calcium</keyword>
<feature type="domain" description="EF-hand" evidence="5">
    <location>
        <begin position="1100"/>
        <end position="1135"/>
    </location>
</feature>
<dbReference type="Pfam" id="PF00566">
    <property type="entry name" value="RabGAP-TBC"/>
    <property type="match status" value="1"/>
</dbReference>
<feature type="domain" description="EF-hand" evidence="5">
    <location>
        <begin position="1024"/>
        <end position="1048"/>
    </location>
</feature>
<dbReference type="Proteomes" id="UP000751190">
    <property type="component" value="Unassembled WGS sequence"/>
</dbReference>
<accession>A0A8J5XH35</accession>
<proteinExistence type="predicted"/>
<feature type="region of interest" description="Disordered" evidence="3">
    <location>
        <begin position="517"/>
        <end position="575"/>
    </location>
</feature>
<dbReference type="PROSITE" id="PS00018">
    <property type="entry name" value="EF_HAND_1"/>
    <property type="match status" value="3"/>
</dbReference>
<dbReference type="InterPro" id="IPR011992">
    <property type="entry name" value="EF-hand-dom_pair"/>
</dbReference>
<keyword evidence="7" id="KW-1185">Reference proteome</keyword>
<dbReference type="InterPro" id="IPR036770">
    <property type="entry name" value="Ankyrin_rpt-contain_sf"/>
</dbReference>
<dbReference type="PROSITE" id="PS50222">
    <property type="entry name" value="EF_HAND_2"/>
    <property type="match status" value="3"/>
</dbReference>
<reference evidence="6" key="1">
    <citation type="submission" date="2021-05" db="EMBL/GenBank/DDBJ databases">
        <title>The genome of the haptophyte Pavlova lutheri (Diacronema luteri, Pavlovales) - a model for lipid biosynthesis in eukaryotic algae.</title>
        <authorList>
            <person name="Hulatt C.J."/>
            <person name="Posewitz M.C."/>
        </authorList>
    </citation>
    <scope>NUCLEOTIDE SEQUENCE</scope>
    <source>
        <strain evidence="6">NIVA-4/92</strain>
    </source>
</reference>
<dbReference type="SUPFAM" id="SSF47473">
    <property type="entry name" value="EF-hand"/>
    <property type="match status" value="1"/>
</dbReference>